<proteinExistence type="predicted"/>
<sequence length="140" mass="15720">MAVDAPDIGAVLEIGEAIRNGRLNDAPLRAKPWFSIADSHPQNSIESTTPYEKWRQCDGVISSFKDNIASETRDKAYLSVVLCTGRALCPQVTESWAHCVKHWKGQHVQQCVFVKRMVERCVRVEGGEMLRKMDPSTFDA</sequence>
<organism evidence="2 3">
    <name type="scientific">Aphanomyces stellatus</name>
    <dbReference type="NCBI Taxonomy" id="120398"/>
    <lineage>
        <taxon>Eukaryota</taxon>
        <taxon>Sar</taxon>
        <taxon>Stramenopiles</taxon>
        <taxon>Oomycota</taxon>
        <taxon>Saprolegniomycetes</taxon>
        <taxon>Saprolegniales</taxon>
        <taxon>Verrucalvaceae</taxon>
        <taxon>Aphanomyces</taxon>
    </lineage>
</organism>
<dbReference type="AlphaFoldDB" id="A0A485LB91"/>
<reference evidence="2 3" key="1">
    <citation type="submission" date="2019-03" db="EMBL/GenBank/DDBJ databases">
        <authorList>
            <person name="Gaulin E."/>
            <person name="Dumas B."/>
        </authorList>
    </citation>
    <scope>NUCLEOTIDE SEQUENCE [LARGE SCALE GENOMIC DNA]</scope>
    <source>
        <strain evidence="2">CBS 568.67</strain>
    </source>
</reference>
<dbReference type="OrthoDB" id="58234at2759"/>
<protein>
    <submittedName>
        <fullName evidence="2">Aste57867_18801 protein</fullName>
    </submittedName>
</protein>
<name>A0A485LB91_9STRA</name>
<evidence type="ECO:0000313" key="3">
    <source>
        <dbReference type="Proteomes" id="UP000332933"/>
    </source>
</evidence>
<evidence type="ECO:0000313" key="2">
    <source>
        <dbReference type="EMBL" id="VFT95535.1"/>
    </source>
</evidence>
<accession>A0A485LB91</accession>
<dbReference type="EMBL" id="VJMH01006412">
    <property type="protein sequence ID" value="KAF0689782.1"/>
    <property type="molecule type" value="Genomic_DNA"/>
</dbReference>
<reference evidence="1" key="2">
    <citation type="submission" date="2019-06" db="EMBL/GenBank/DDBJ databases">
        <title>Genomics analysis of Aphanomyces spp. identifies a new class of oomycete effector associated with host adaptation.</title>
        <authorList>
            <person name="Gaulin E."/>
        </authorList>
    </citation>
    <scope>NUCLEOTIDE SEQUENCE</scope>
    <source>
        <strain evidence="1">CBS 578.67</strain>
    </source>
</reference>
<dbReference type="EMBL" id="CAADRA010006433">
    <property type="protein sequence ID" value="VFT95535.1"/>
    <property type="molecule type" value="Genomic_DNA"/>
</dbReference>
<evidence type="ECO:0000313" key="1">
    <source>
        <dbReference type="EMBL" id="KAF0689782.1"/>
    </source>
</evidence>
<keyword evidence="3" id="KW-1185">Reference proteome</keyword>
<dbReference type="Proteomes" id="UP000332933">
    <property type="component" value="Unassembled WGS sequence"/>
</dbReference>
<gene>
    <name evidence="2" type="primary">Aste57867_18801</name>
    <name evidence="1" type="ORF">As57867_018737</name>
    <name evidence="2" type="ORF">ASTE57867_18801</name>
</gene>